<evidence type="ECO:0000259" key="3">
    <source>
        <dbReference type="PROSITE" id="PS51061"/>
    </source>
</evidence>
<dbReference type="PROSITE" id="PS51673">
    <property type="entry name" value="SUZ"/>
    <property type="match status" value="1"/>
</dbReference>
<name>A0AAD8JTZ5_TARER</name>
<feature type="domain" description="SUZ" evidence="4">
    <location>
        <begin position="188"/>
        <end position="262"/>
    </location>
</feature>
<feature type="compositionally biased region" description="Low complexity" evidence="2">
    <location>
        <begin position="56"/>
        <end position="73"/>
    </location>
</feature>
<feature type="compositionally biased region" description="Low complexity" evidence="2">
    <location>
        <begin position="464"/>
        <end position="476"/>
    </location>
</feature>
<feature type="domain" description="R3H" evidence="3">
    <location>
        <begin position="116"/>
        <end position="185"/>
    </location>
</feature>
<dbReference type="Gene3D" id="3.30.1370.50">
    <property type="entry name" value="R3H-like domain"/>
    <property type="match status" value="1"/>
</dbReference>
<accession>A0AAD8JTZ5</accession>
<dbReference type="InterPro" id="IPR051937">
    <property type="entry name" value="R3H_domain_containing"/>
</dbReference>
<dbReference type="CDD" id="cd02642">
    <property type="entry name" value="R3H_encore_like"/>
    <property type="match status" value="1"/>
</dbReference>
<dbReference type="SUPFAM" id="SSF82708">
    <property type="entry name" value="R3H domain"/>
    <property type="match status" value="1"/>
</dbReference>
<dbReference type="InterPro" id="IPR024771">
    <property type="entry name" value="SUZ"/>
</dbReference>
<dbReference type="Pfam" id="PF12752">
    <property type="entry name" value="SUZ"/>
    <property type="match status" value="1"/>
</dbReference>
<dbReference type="PROSITE" id="PS51061">
    <property type="entry name" value="R3H"/>
    <property type="match status" value="1"/>
</dbReference>
<dbReference type="EMBL" id="JAUHHV010000010">
    <property type="protein sequence ID" value="KAK1409693.1"/>
    <property type="molecule type" value="Genomic_DNA"/>
</dbReference>
<dbReference type="InterPro" id="IPR001374">
    <property type="entry name" value="R3H_dom"/>
</dbReference>
<organism evidence="5 6">
    <name type="scientific">Tagetes erecta</name>
    <name type="common">African marigold</name>
    <dbReference type="NCBI Taxonomy" id="13708"/>
    <lineage>
        <taxon>Eukaryota</taxon>
        <taxon>Viridiplantae</taxon>
        <taxon>Streptophyta</taxon>
        <taxon>Embryophyta</taxon>
        <taxon>Tracheophyta</taxon>
        <taxon>Spermatophyta</taxon>
        <taxon>Magnoliopsida</taxon>
        <taxon>eudicotyledons</taxon>
        <taxon>Gunneridae</taxon>
        <taxon>Pentapetalae</taxon>
        <taxon>asterids</taxon>
        <taxon>campanulids</taxon>
        <taxon>Asterales</taxon>
        <taxon>Asteraceae</taxon>
        <taxon>Asteroideae</taxon>
        <taxon>Heliantheae alliance</taxon>
        <taxon>Tageteae</taxon>
        <taxon>Tagetes</taxon>
    </lineage>
</organism>
<dbReference type="Pfam" id="PF01424">
    <property type="entry name" value="R3H"/>
    <property type="match status" value="1"/>
</dbReference>
<proteinExistence type="predicted"/>
<evidence type="ECO:0000256" key="2">
    <source>
        <dbReference type="SAM" id="MobiDB-lite"/>
    </source>
</evidence>
<dbReference type="InterPro" id="IPR036867">
    <property type="entry name" value="R3H_dom_sf"/>
</dbReference>
<dbReference type="PANTHER" id="PTHR15672:SF8">
    <property type="entry name" value="PROTEIN ENCORE"/>
    <property type="match status" value="1"/>
</dbReference>
<evidence type="ECO:0000256" key="1">
    <source>
        <dbReference type="ARBA" id="ARBA00022553"/>
    </source>
</evidence>
<feature type="region of interest" description="Disordered" evidence="2">
    <location>
        <begin position="297"/>
        <end position="324"/>
    </location>
</feature>
<comment type="caution">
    <text evidence="5">The sequence shown here is derived from an EMBL/GenBank/DDBJ whole genome shotgun (WGS) entry which is preliminary data.</text>
</comment>
<feature type="region of interest" description="Disordered" evidence="2">
    <location>
        <begin position="462"/>
        <end position="483"/>
    </location>
</feature>
<dbReference type="AlphaFoldDB" id="A0AAD8JTZ5"/>
<keyword evidence="1" id="KW-0597">Phosphoprotein</keyword>
<feature type="region of interest" description="Disordered" evidence="2">
    <location>
        <begin position="218"/>
        <end position="247"/>
    </location>
</feature>
<sequence>MITSSTVNPVTTITNRSSTTTVTAAMAGSVDDLRAVPPDSWEVADLDATMSRLMLSSNNNNNKNKSDSTTASSHLPSDFDTGALAPDRSSSDGALDSLVNSVDQFLREALQNPRERLSVLRMEQDVEKFIKDPSQQQMEFQQLPTSYLRLAAHRVAQHYSLQSMVLLDNSLPDGSGSRIIVRKTSEIRLPLIRLADIPVNIPTEDNLSSNVVKVAIKQRPSKRSQVSGGPNSNSSKNNSLKSVEERKEEYNRARARIFSSSSGSSEARMQEVFQHNSSLTTSKTEVVSVSDVNIGRASVDSSAGSSRPGRSRTEKEPIVRSRSNSRVAIFRDREVERKDPDYDRNYDRYAQRFDPGFGFNGGSFPIQPLYTPILNYNTEFPQLGSAHRSPISTEHQTRPLPQHLPGTWIPPSSPAGIGYRPPDAMMTPFSPTHVGPHSASTLYMQYPCQRPGMTFIHPREQVHQHYASQQQQSDASFGLARPR</sequence>
<feature type="region of interest" description="Disordered" evidence="2">
    <location>
        <begin position="55"/>
        <end position="91"/>
    </location>
</feature>
<evidence type="ECO:0000313" key="5">
    <source>
        <dbReference type="EMBL" id="KAK1409693.1"/>
    </source>
</evidence>
<dbReference type="GO" id="GO:0003676">
    <property type="term" value="F:nucleic acid binding"/>
    <property type="evidence" value="ECO:0007669"/>
    <property type="project" value="UniProtKB-UniRule"/>
</dbReference>
<evidence type="ECO:0000313" key="6">
    <source>
        <dbReference type="Proteomes" id="UP001229421"/>
    </source>
</evidence>
<gene>
    <name evidence="5" type="ORF">QVD17_36222</name>
</gene>
<dbReference type="SMART" id="SM00393">
    <property type="entry name" value="R3H"/>
    <property type="match status" value="1"/>
</dbReference>
<reference evidence="5" key="1">
    <citation type="journal article" date="2023" name="bioRxiv">
        <title>Improved chromosome-level genome assembly for marigold (Tagetes erecta).</title>
        <authorList>
            <person name="Jiang F."/>
            <person name="Yuan L."/>
            <person name="Wang S."/>
            <person name="Wang H."/>
            <person name="Xu D."/>
            <person name="Wang A."/>
            <person name="Fan W."/>
        </authorList>
    </citation>
    <scope>NUCLEOTIDE SEQUENCE</scope>
    <source>
        <strain evidence="5">WSJ</strain>
        <tissue evidence="5">Leaf</tissue>
    </source>
</reference>
<dbReference type="PANTHER" id="PTHR15672">
    <property type="entry name" value="CAMP-REGULATED PHOSPHOPROTEIN 21 RELATED R3H DOMAIN CONTAINING PROTEIN"/>
    <property type="match status" value="1"/>
</dbReference>
<protein>
    <submittedName>
        <fullName evidence="5">Uncharacterized protein</fullName>
    </submittedName>
</protein>
<feature type="compositionally biased region" description="Low complexity" evidence="2">
    <location>
        <begin position="231"/>
        <end position="241"/>
    </location>
</feature>
<dbReference type="Proteomes" id="UP001229421">
    <property type="component" value="Unassembled WGS sequence"/>
</dbReference>
<keyword evidence="6" id="KW-1185">Reference proteome</keyword>
<evidence type="ECO:0000259" key="4">
    <source>
        <dbReference type="PROSITE" id="PS51673"/>
    </source>
</evidence>